<organism evidence="7 8">
    <name type="scientific">Rosistilla oblonga</name>
    <dbReference type="NCBI Taxonomy" id="2527990"/>
    <lineage>
        <taxon>Bacteria</taxon>
        <taxon>Pseudomonadati</taxon>
        <taxon>Planctomycetota</taxon>
        <taxon>Planctomycetia</taxon>
        <taxon>Pirellulales</taxon>
        <taxon>Pirellulaceae</taxon>
        <taxon>Rosistilla</taxon>
    </lineage>
</organism>
<evidence type="ECO:0000256" key="1">
    <source>
        <dbReference type="ARBA" id="ARBA00004141"/>
    </source>
</evidence>
<dbReference type="Pfam" id="PF04241">
    <property type="entry name" value="DUF423"/>
    <property type="match status" value="1"/>
</dbReference>
<dbReference type="EMBL" id="CP036318">
    <property type="protein sequence ID" value="QDV54406.1"/>
    <property type="molecule type" value="Genomic_DNA"/>
</dbReference>
<comment type="subcellular location">
    <subcellularLocation>
        <location evidence="1">Membrane</location>
        <topology evidence="1">Multi-pass membrane protein</topology>
    </subcellularLocation>
</comment>
<dbReference type="RefSeq" id="WP_145281946.1">
    <property type="nucleotide sequence ID" value="NZ_CP036318.1"/>
</dbReference>
<name>A0A518IMU6_9BACT</name>
<proteinExistence type="inferred from homology"/>
<dbReference type="PANTHER" id="PTHR43461">
    <property type="entry name" value="TRANSMEMBRANE PROTEIN 256"/>
    <property type="match status" value="1"/>
</dbReference>
<evidence type="ECO:0000256" key="2">
    <source>
        <dbReference type="ARBA" id="ARBA00009694"/>
    </source>
</evidence>
<gene>
    <name evidence="7" type="ORF">Mal33_03600</name>
</gene>
<evidence type="ECO:0000256" key="3">
    <source>
        <dbReference type="ARBA" id="ARBA00022692"/>
    </source>
</evidence>
<evidence type="ECO:0000256" key="4">
    <source>
        <dbReference type="ARBA" id="ARBA00022989"/>
    </source>
</evidence>
<dbReference type="AlphaFoldDB" id="A0A518IMU6"/>
<comment type="similarity">
    <text evidence="2">Belongs to the UPF0382 family.</text>
</comment>
<keyword evidence="8" id="KW-1185">Reference proteome</keyword>
<evidence type="ECO:0000256" key="6">
    <source>
        <dbReference type="SAM" id="Phobius"/>
    </source>
</evidence>
<evidence type="ECO:0000313" key="8">
    <source>
        <dbReference type="Proteomes" id="UP000316770"/>
    </source>
</evidence>
<feature type="transmembrane region" description="Helical" evidence="6">
    <location>
        <begin position="14"/>
        <end position="36"/>
    </location>
</feature>
<dbReference type="GO" id="GO:0005886">
    <property type="term" value="C:plasma membrane"/>
    <property type="evidence" value="ECO:0007669"/>
    <property type="project" value="TreeGrafter"/>
</dbReference>
<feature type="transmembrane region" description="Helical" evidence="6">
    <location>
        <begin position="113"/>
        <end position="134"/>
    </location>
</feature>
<sequence>MNANQASGIAVRRVLMIAGFLGASGIMAGAFTAHGLETWLIDQGYEEVAAKRVGQADVSVRYHLLHAVALVAMAAVAGHYNRGKYLTIITLMTLGTLLFSGSLYLLVALNLPVMGAITPLGGLAWIAAWIMVALPRKSND</sequence>
<evidence type="ECO:0008006" key="9">
    <source>
        <dbReference type="Google" id="ProtNLM"/>
    </source>
</evidence>
<evidence type="ECO:0000256" key="5">
    <source>
        <dbReference type="ARBA" id="ARBA00023136"/>
    </source>
</evidence>
<keyword evidence="4 6" id="KW-1133">Transmembrane helix</keyword>
<dbReference type="InterPro" id="IPR006696">
    <property type="entry name" value="DUF423"/>
</dbReference>
<accession>A0A518IMU6</accession>
<feature type="transmembrane region" description="Helical" evidence="6">
    <location>
        <begin position="60"/>
        <end position="78"/>
    </location>
</feature>
<reference evidence="7 8" key="1">
    <citation type="submission" date="2019-02" db="EMBL/GenBank/DDBJ databases">
        <title>Deep-cultivation of Planctomycetes and their phenomic and genomic characterization uncovers novel biology.</title>
        <authorList>
            <person name="Wiegand S."/>
            <person name="Jogler M."/>
            <person name="Boedeker C."/>
            <person name="Pinto D."/>
            <person name="Vollmers J."/>
            <person name="Rivas-Marin E."/>
            <person name="Kohn T."/>
            <person name="Peeters S.H."/>
            <person name="Heuer A."/>
            <person name="Rast P."/>
            <person name="Oberbeckmann S."/>
            <person name="Bunk B."/>
            <person name="Jeske O."/>
            <person name="Meyerdierks A."/>
            <person name="Storesund J.E."/>
            <person name="Kallscheuer N."/>
            <person name="Luecker S."/>
            <person name="Lage O.M."/>
            <person name="Pohl T."/>
            <person name="Merkel B.J."/>
            <person name="Hornburger P."/>
            <person name="Mueller R.-W."/>
            <person name="Bruemmer F."/>
            <person name="Labrenz M."/>
            <person name="Spormann A.M."/>
            <person name="Op den Camp H."/>
            <person name="Overmann J."/>
            <person name="Amann R."/>
            <person name="Jetten M.S.M."/>
            <person name="Mascher T."/>
            <person name="Medema M.H."/>
            <person name="Devos D.P."/>
            <person name="Kaster A.-K."/>
            <person name="Ovreas L."/>
            <person name="Rohde M."/>
            <person name="Galperin M.Y."/>
            <person name="Jogler C."/>
        </authorList>
    </citation>
    <scope>NUCLEOTIDE SEQUENCE [LARGE SCALE GENOMIC DNA]</scope>
    <source>
        <strain evidence="7 8">Mal33</strain>
    </source>
</reference>
<feature type="transmembrane region" description="Helical" evidence="6">
    <location>
        <begin position="85"/>
        <end position="107"/>
    </location>
</feature>
<keyword evidence="5 6" id="KW-0472">Membrane</keyword>
<keyword evidence="3 6" id="KW-0812">Transmembrane</keyword>
<evidence type="ECO:0000313" key="7">
    <source>
        <dbReference type="EMBL" id="QDV54406.1"/>
    </source>
</evidence>
<dbReference type="PANTHER" id="PTHR43461:SF1">
    <property type="entry name" value="TRANSMEMBRANE PROTEIN 256"/>
    <property type="match status" value="1"/>
</dbReference>
<dbReference type="Proteomes" id="UP000316770">
    <property type="component" value="Chromosome"/>
</dbReference>
<protein>
    <recommendedName>
        <fullName evidence="9">DUF423 domain-containing protein</fullName>
    </recommendedName>
</protein>